<keyword evidence="5 9" id="KW-0812">Transmembrane</keyword>
<evidence type="ECO:0000256" key="8">
    <source>
        <dbReference type="ARBA" id="ARBA00023136"/>
    </source>
</evidence>
<evidence type="ECO:0000256" key="5">
    <source>
        <dbReference type="ARBA" id="ARBA00022692"/>
    </source>
</evidence>
<evidence type="ECO:0000256" key="7">
    <source>
        <dbReference type="ARBA" id="ARBA00022989"/>
    </source>
</evidence>
<evidence type="ECO:0000256" key="9">
    <source>
        <dbReference type="RuleBase" id="RU000477"/>
    </source>
</evidence>
<protein>
    <recommendedName>
        <fullName evidence="13">Aquaporin</fullName>
    </recommendedName>
</protein>
<evidence type="ECO:0000313" key="12">
    <source>
        <dbReference type="Proteomes" id="UP001152799"/>
    </source>
</evidence>
<accession>A0A9N9QGT1</accession>
<dbReference type="PRINTS" id="PR00783">
    <property type="entry name" value="MINTRINSICP"/>
</dbReference>
<keyword evidence="12" id="KW-1185">Reference proteome</keyword>
<keyword evidence="6" id="KW-0677">Repeat</keyword>
<dbReference type="OrthoDB" id="3222at2759"/>
<comment type="subunit">
    <text evidence="3">Homotetramer.</text>
</comment>
<dbReference type="GO" id="GO:0005886">
    <property type="term" value="C:plasma membrane"/>
    <property type="evidence" value="ECO:0007669"/>
    <property type="project" value="TreeGrafter"/>
</dbReference>
<organism evidence="11 12">
    <name type="scientific">Ceutorhynchus assimilis</name>
    <name type="common">cabbage seed weevil</name>
    <dbReference type="NCBI Taxonomy" id="467358"/>
    <lineage>
        <taxon>Eukaryota</taxon>
        <taxon>Metazoa</taxon>
        <taxon>Ecdysozoa</taxon>
        <taxon>Arthropoda</taxon>
        <taxon>Hexapoda</taxon>
        <taxon>Insecta</taxon>
        <taxon>Pterygota</taxon>
        <taxon>Neoptera</taxon>
        <taxon>Endopterygota</taxon>
        <taxon>Coleoptera</taxon>
        <taxon>Polyphaga</taxon>
        <taxon>Cucujiformia</taxon>
        <taxon>Curculionidae</taxon>
        <taxon>Ceutorhynchinae</taxon>
        <taxon>Ceutorhynchus</taxon>
    </lineage>
</organism>
<comment type="similarity">
    <text evidence="2 9">Belongs to the MIP/aquaporin (TC 1.A.8) family.</text>
</comment>
<dbReference type="AlphaFoldDB" id="A0A9N9QGT1"/>
<dbReference type="PANTHER" id="PTHR19139">
    <property type="entry name" value="AQUAPORIN TRANSPORTER"/>
    <property type="match status" value="1"/>
</dbReference>
<dbReference type="SUPFAM" id="SSF81338">
    <property type="entry name" value="Aquaporin-like"/>
    <property type="match status" value="1"/>
</dbReference>
<evidence type="ECO:0008006" key="13">
    <source>
        <dbReference type="Google" id="ProtNLM"/>
    </source>
</evidence>
<keyword evidence="8 10" id="KW-0472">Membrane</keyword>
<sequence length="250" mass="26711">MSSNEKSYDMVIETRIRPPTYWDHITIALAEFLGTTTLVFLSCMGSCFGIQGAVSSMHTSFTAGLAVAAVIQTFGHISGAHINPAVSLNALVVNQIGWQHLPSYVIPQILGSLSGAALFVSITNSEHLEIQAGGHGICVNGINENITITQGLFVEILLSIILNLANCASWDARNSDKLDSMSLKIGTLVVVLNLGGGAYTGASMNPARSFGPAVWSGDYKNHWIYWVGPVGGSLIASFTYKFVFLKNKSN</sequence>
<feature type="transmembrane region" description="Helical" evidence="10">
    <location>
        <begin position="183"/>
        <end position="203"/>
    </location>
</feature>
<comment type="subcellular location">
    <subcellularLocation>
        <location evidence="1">Membrane</location>
        <topology evidence="1">Multi-pass membrane protein</topology>
    </subcellularLocation>
</comment>
<dbReference type="PANTHER" id="PTHR19139:SF291">
    <property type="entry name" value="AQUAPORIN"/>
    <property type="match status" value="1"/>
</dbReference>
<dbReference type="Gene3D" id="1.20.1080.10">
    <property type="entry name" value="Glycerol uptake facilitator protein"/>
    <property type="match status" value="1"/>
</dbReference>
<gene>
    <name evidence="11" type="ORF">CEUTPL_LOCUS10269</name>
</gene>
<dbReference type="InterPro" id="IPR034294">
    <property type="entry name" value="Aquaporin_transptr"/>
</dbReference>
<reference evidence="11" key="1">
    <citation type="submission" date="2022-01" db="EMBL/GenBank/DDBJ databases">
        <authorList>
            <person name="King R."/>
        </authorList>
    </citation>
    <scope>NUCLEOTIDE SEQUENCE</scope>
</reference>
<name>A0A9N9QGT1_9CUCU</name>
<evidence type="ECO:0000256" key="10">
    <source>
        <dbReference type="SAM" id="Phobius"/>
    </source>
</evidence>
<dbReference type="InterPro" id="IPR023271">
    <property type="entry name" value="Aquaporin-like"/>
</dbReference>
<evidence type="ECO:0000256" key="2">
    <source>
        <dbReference type="ARBA" id="ARBA00006175"/>
    </source>
</evidence>
<evidence type="ECO:0000256" key="6">
    <source>
        <dbReference type="ARBA" id="ARBA00022737"/>
    </source>
</evidence>
<dbReference type="Proteomes" id="UP001152799">
    <property type="component" value="Chromosome 5"/>
</dbReference>
<evidence type="ECO:0000256" key="3">
    <source>
        <dbReference type="ARBA" id="ARBA00011881"/>
    </source>
</evidence>
<dbReference type="EMBL" id="OU892281">
    <property type="protein sequence ID" value="CAG9769771.1"/>
    <property type="molecule type" value="Genomic_DNA"/>
</dbReference>
<dbReference type="InterPro" id="IPR000425">
    <property type="entry name" value="MIP"/>
</dbReference>
<feature type="transmembrane region" description="Helical" evidence="10">
    <location>
        <begin position="223"/>
        <end position="244"/>
    </location>
</feature>
<proteinExistence type="inferred from homology"/>
<keyword evidence="4 9" id="KW-0813">Transport</keyword>
<evidence type="ECO:0000256" key="4">
    <source>
        <dbReference type="ARBA" id="ARBA00022448"/>
    </source>
</evidence>
<evidence type="ECO:0000256" key="1">
    <source>
        <dbReference type="ARBA" id="ARBA00004141"/>
    </source>
</evidence>
<dbReference type="Pfam" id="PF00230">
    <property type="entry name" value="MIP"/>
    <property type="match status" value="1"/>
</dbReference>
<keyword evidence="7 10" id="KW-1133">Transmembrane helix</keyword>
<dbReference type="GO" id="GO:0015267">
    <property type="term" value="F:channel activity"/>
    <property type="evidence" value="ECO:0007669"/>
    <property type="project" value="InterPro"/>
</dbReference>
<evidence type="ECO:0000313" key="11">
    <source>
        <dbReference type="EMBL" id="CAG9769771.1"/>
    </source>
</evidence>